<accession>A0A5S9IKF1</accession>
<evidence type="ECO:0000256" key="1">
    <source>
        <dbReference type="ARBA" id="ARBA00022741"/>
    </source>
</evidence>
<dbReference type="InterPro" id="IPR050699">
    <property type="entry name" value="RNA-DNA_Helicase"/>
</dbReference>
<evidence type="ECO:0000256" key="3">
    <source>
        <dbReference type="ARBA" id="ARBA00022806"/>
    </source>
</evidence>
<evidence type="ECO:0000256" key="4">
    <source>
        <dbReference type="ARBA" id="ARBA00022840"/>
    </source>
</evidence>
<dbReference type="AlphaFoldDB" id="A0A5S9IKF1"/>
<dbReference type="Pfam" id="PF22527">
    <property type="entry name" value="DEXQc_Suv3"/>
    <property type="match status" value="1"/>
</dbReference>
<reference evidence="7 8" key="1">
    <citation type="submission" date="2019-08" db="EMBL/GenBank/DDBJ databases">
        <title>Complete genome sequence of Candidatus Uab amorphum.</title>
        <authorList>
            <person name="Shiratori T."/>
            <person name="Suzuki S."/>
            <person name="Kakizawa Y."/>
            <person name="Ishida K."/>
        </authorList>
    </citation>
    <scope>NUCLEOTIDE SEQUENCE [LARGE SCALE GENOMIC DNA]</scope>
    <source>
        <strain evidence="7 8">SRT547</strain>
    </source>
</reference>
<dbReference type="InterPro" id="IPR055206">
    <property type="entry name" value="DEXQc_SUV3"/>
</dbReference>
<dbReference type="PANTHER" id="PTHR12131">
    <property type="entry name" value="ATP-DEPENDENT RNA AND DNA HELICASE"/>
    <property type="match status" value="1"/>
</dbReference>
<dbReference type="SMART" id="SM00487">
    <property type="entry name" value="DEXDc"/>
    <property type="match status" value="1"/>
</dbReference>
<evidence type="ECO:0000259" key="5">
    <source>
        <dbReference type="PROSITE" id="PS51192"/>
    </source>
</evidence>
<keyword evidence="1" id="KW-0547">Nucleotide-binding</keyword>
<dbReference type="Gene3D" id="3.40.50.300">
    <property type="entry name" value="P-loop containing nucleotide triphosphate hydrolases"/>
    <property type="match status" value="2"/>
</dbReference>
<gene>
    <name evidence="7" type="ORF">UABAM_01860</name>
</gene>
<dbReference type="Gene3D" id="1.20.272.40">
    <property type="match status" value="1"/>
</dbReference>
<keyword evidence="2" id="KW-0378">Hydrolase</keyword>
<dbReference type="InterPro" id="IPR001650">
    <property type="entry name" value="Helicase_C-like"/>
</dbReference>
<dbReference type="Proteomes" id="UP000326354">
    <property type="component" value="Chromosome"/>
</dbReference>
<organism evidence="7 8">
    <name type="scientific">Uabimicrobium amorphum</name>
    <dbReference type="NCBI Taxonomy" id="2596890"/>
    <lineage>
        <taxon>Bacteria</taxon>
        <taxon>Pseudomonadati</taxon>
        <taxon>Planctomycetota</taxon>
        <taxon>Candidatus Uabimicrobiia</taxon>
        <taxon>Candidatus Uabimicrobiales</taxon>
        <taxon>Candidatus Uabimicrobiaceae</taxon>
        <taxon>Candidatus Uabimicrobium</taxon>
    </lineage>
</organism>
<dbReference type="OrthoDB" id="9807155at2"/>
<dbReference type="GO" id="GO:0005524">
    <property type="term" value="F:ATP binding"/>
    <property type="evidence" value="ECO:0007669"/>
    <property type="project" value="UniProtKB-KW"/>
</dbReference>
<protein>
    <submittedName>
        <fullName evidence="7">Helicase</fullName>
    </submittedName>
</protein>
<dbReference type="GO" id="GO:0004386">
    <property type="term" value="F:helicase activity"/>
    <property type="evidence" value="ECO:0007669"/>
    <property type="project" value="UniProtKB-KW"/>
</dbReference>
<evidence type="ECO:0000313" key="8">
    <source>
        <dbReference type="Proteomes" id="UP000326354"/>
    </source>
</evidence>
<dbReference type="GO" id="GO:0016787">
    <property type="term" value="F:hydrolase activity"/>
    <property type="evidence" value="ECO:0007669"/>
    <property type="project" value="UniProtKB-KW"/>
</dbReference>
<sequence>MKSTLQIQRFILESLVEAGGQAHAKKIKGLPNKKKAIHLLLKNGKITEKSGVYTITDKGIAAYKKMLNCDNKTHDDFSKKYQQQQEIHDKFLSILQREDVLSAAQVKKLFPKNRDYRYIYKTFKNTSTQSKSLTHDECLWFYFGEEKKALKKIRANVREVTIRKWHGFIDDMCRKYKFALPTKNITTVKGAKTWIAQYALSLHKLHKEINMPMSILERYVQECEVDAIVTPEGTTLYILKFFENVEKMEDFYTLTTAHIAAYFDVTLPTVRGWLKKNDISPYQTFTFGSYLYLWRDIKILFSKTQIHPQQVIEHFVRQKDVFLAKQKQRNVEKIQQEKRKILELRDRVITMFPIQIRSDVPKIFFHVGPTNSGKTYKALQRLQSSQKGVYLAPLRLLAWEVYEKINNTSACTLLTGEEVIYQENARFVSATVEMFPQDTDWDVIVLDEAQMAADPERGWAWTRVLAQARGKELHICCIPEIQEFLEEFLREIGYKDIETHTYDRLAPLRTAKKTWSLAAPPPQTIFVVFRRLDVLDLMNRFKRNGINTSVIYGSLPPEVRKNEAEKFLYGETSICVATDAVGMGMNLPAQNVCFVKIEKFDGYEVRKLDHFEVKQIAGRAGRFGHHEYGEVGATSIEILDYIDETLREELRWTKKLRISPNLLDLQILNGSLHRRLVLWQDMGAIPQTYQKFVEPCDMQQKLMLSQMLSYEYERELGLEICFTLVNAPVTKNTEEYWLSTVESICDYGSIPIPREPIKTSLLFDQLYEWEIYVRKLDIFLWLTNRYNIRAKLRDYEDDAVFVAECKKDAVEKINELLYKISEKLSR</sequence>
<dbReference type="PROSITE" id="PS51194">
    <property type="entry name" value="HELICASE_CTER"/>
    <property type="match status" value="1"/>
</dbReference>
<feature type="domain" description="Helicase C-terminal" evidence="6">
    <location>
        <begin position="480"/>
        <end position="666"/>
    </location>
</feature>
<evidence type="ECO:0000256" key="2">
    <source>
        <dbReference type="ARBA" id="ARBA00022801"/>
    </source>
</evidence>
<evidence type="ECO:0000313" key="7">
    <source>
        <dbReference type="EMBL" id="BBM83508.1"/>
    </source>
</evidence>
<proteinExistence type="predicted"/>
<feature type="domain" description="Helicase ATP-binding" evidence="5">
    <location>
        <begin position="355"/>
        <end position="539"/>
    </location>
</feature>
<dbReference type="InterPro" id="IPR014001">
    <property type="entry name" value="Helicase_ATP-bd"/>
</dbReference>
<dbReference type="Pfam" id="PF00271">
    <property type="entry name" value="Helicase_C"/>
    <property type="match status" value="1"/>
</dbReference>
<dbReference type="PANTHER" id="PTHR12131:SF1">
    <property type="entry name" value="ATP-DEPENDENT RNA HELICASE SUPV3L1, MITOCHONDRIAL-RELATED"/>
    <property type="match status" value="1"/>
</dbReference>
<dbReference type="KEGG" id="uam:UABAM_01860"/>
<dbReference type="InterPro" id="IPR027417">
    <property type="entry name" value="P-loop_NTPase"/>
</dbReference>
<dbReference type="SMART" id="SM00490">
    <property type="entry name" value="HELICc"/>
    <property type="match status" value="1"/>
</dbReference>
<dbReference type="SUPFAM" id="SSF52540">
    <property type="entry name" value="P-loop containing nucleoside triphosphate hydrolases"/>
    <property type="match status" value="1"/>
</dbReference>
<dbReference type="PROSITE" id="PS51192">
    <property type="entry name" value="HELICASE_ATP_BIND_1"/>
    <property type="match status" value="1"/>
</dbReference>
<keyword evidence="8" id="KW-1185">Reference proteome</keyword>
<keyword evidence="4" id="KW-0067">ATP-binding</keyword>
<dbReference type="EMBL" id="AP019860">
    <property type="protein sequence ID" value="BBM83508.1"/>
    <property type="molecule type" value="Genomic_DNA"/>
</dbReference>
<name>A0A5S9IKF1_UABAM</name>
<dbReference type="RefSeq" id="WP_151967705.1">
    <property type="nucleotide sequence ID" value="NZ_AP019860.1"/>
</dbReference>
<evidence type="ECO:0000259" key="6">
    <source>
        <dbReference type="PROSITE" id="PS51194"/>
    </source>
</evidence>
<keyword evidence="3 7" id="KW-0347">Helicase</keyword>